<dbReference type="InterPro" id="IPR001849">
    <property type="entry name" value="PH_domain"/>
</dbReference>
<dbReference type="OrthoDB" id="8196563at2759"/>
<feature type="compositionally biased region" description="Polar residues" evidence="1">
    <location>
        <begin position="169"/>
        <end position="182"/>
    </location>
</feature>
<comment type="caution">
    <text evidence="3">The sequence shown here is derived from an EMBL/GenBank/DDBJ whole genome shotgun (WGS) entry which is preliminary data.</text>
</comment>
<name>A0A1D2MNI9_ORCCI</name>
<accession>A0A1D2MNI9</accession>
<proteinExistence type="predicted"/>
<evidence type="ECO:0000256" key="1">
    <source>
        <dbReference type="SAM" id="MobiDB-lite"/>
    </source>
</evidence>
<dbReference type="PROSITE" id="PS50003">
    <property type="entry name" value="PH_DOMAIN"/>
    <property type="match status" value="1"/>
</dbReference>
<evidence type="ECO:0000259" key="2">
    <source>
        <dbReference type="PROSITE" id="PS50003"/>
    </source>
</evidence>
<dbReference type="EMBL" id="LJIJ01000803">
    <property type="protein sequence ID" value="ODM94452.1"/>
    <property type="molecule type" value="Genomic_DNA"/>
</dbReference>
<feature type="compositionally biased region" description="Pro residues" evidence="1">
    <location>
        <begin position="154"/>
        <end position="168"/>
    </location>
</feature>
<evidence type="ECO:0000313" key="4">
    <source>
        <dbReference type="Proteomes" id="UP000094527"/>
    </source>
</evidence>
<dbReference type="Gene3D" id="2.30.29.30">
    <property type="entry name" value="Pleckstrin-homology domain (PH domain)/Phosphotyrosine-binding domain (PTB)"/>
    <property type="match status" value="1"/>
</dbReference>
<reference evidence="3 4" key="1">
    <citation type="journal article" date="2016" name="Genome Biol. Evol.">
        <title>Gene Family Evolution Reflects Adaptation to Soil Environmental Stressors in the Genome of the Collembolan Orchesella cincta.</title>
        <authorList>
            <person name="Faddeeva-Vakhrusheva A."/>
            <person name="Derks M.F."/>
            <person name="Anvar S.Y."/>
            <person name="Agamennone V."/>
            <person name="Suring W."/>
            <person name="Smit S."/>
            <person name="van Straalen N.M."/>
            <person name="Roelofs D."/>
        </authorList>
    </citation>
    <scope>NUCLEOTIDE SEQUENCE [LARGE SCALE GENOMIC DNA]</scope>
    <source>
        <tissue evidence="3">Mixed pool</tissue>
    </source>
</reference>
<gene>
    <name evidence="3" type="ORF">Ocin01_12225</name>
</gene>
<dbReference type="InterPro" id="IPR011993">
    <property type="entry name" value="PH-like_dom_sf"/>
</dbReference>
<feature type="domain" description="PH" evidence="2">
    <location>
        <begin position="237"/>
        <end position="348"/>
    </location>
</feature>
<feature type="compositionally biased region" description="Pro residues" evidence="1">
    <location>
        <begin position="110"/>
        <end position="119"/>
    </location>
</feature>
<dbReference type="AlphaFoldDB" id="A0A1D2MNI9"/>
<keyword evidence="4" id="KW-1185">Reference proteome</keyword>
<feature type="region of interest" description="Disordered" evidence="1">
    <location>
        <begin position="93"/>
        <end position="182"/>
    </location>
</feature>
<organism evidence="3 4">
    <name type="scientific">Orchesella cincta</name>
    <name type="common">Springtail</name>
    <name type="synonym">Podura cincta</name>
    <dbReference type="NCBI Taxonomy" id="48709"/>
    <lineage>
        <taxon>Eukaryota</taxon>
        <taxon>Metazoa</taxon>
        <taxon>Ecdysozoa</taxon>
        <taxon>Arthropoda</taxon>
        <taxon>Hexapoda</taxon>
        <taxon>Collembola</taxon>
        <taxon>Entomobryomorpha</taxon>
        <taxon>Entomobryoidea</taxon>
        <taxon>Orchesellidae</taxon>
        <taxon>Orchesellinae</taxon>
        <taxon>Orchesella</taxon>
    </lineage>
</organism>
<protein>
    <recommendedName>
        <fullName evidence="2">PH domain-containing protein</fullName>
    </recommendedName>
</protein>
<sequence length="461" mass="52128">MYIPCQIVDTSSLESQATTGQFQAFCCPPCCSPRHHHHHAAEQRRISAASRRSQAVEIEDPEHAFSRHRAAVIAGHRFLSNWDLQNIAPPLPQLAPPPLPPRRLSSFFPPMEPMLPPAQPSRKGSRESRGQNENHSNCTPPLPSKRKNSSSQTFPPPLPSITAPPVPTPSQQALQTPRPSTTSIACPYLSPIDVAATSWEWDFGDTETLRTRNPWGSDSSGHESGATDKVNIWGDPPVVKKGLLMQQREKMWSRWKERYFILTRDYLHCFRRLRNVYRLQITLSAMGQFIYKLRLANVEEIRWEARKNGNGSRIALTITHEPRILLRTSDDNTEALHHWYSLLQECICMSKIKTNKAKRLFKTPVGKKISKPFPSPPKKNLNQFPPVEYPPPNGAGFTKSPTNNGQLCPFPKHINKTTWFVENKITSLWFTLLSGGPFPKPPQPVPLFGKFTPNGPFKTPK</sequence>
<dbReference type="SUPFAM" id="SSF50729">
    <property type="entry name" value="PH domain-like"/>
    <property type="match status" value="1"/>
</dbReference>
<evidence type="ECO:0000313" key="3">
    <source>
        <dbReference type="EMBL" id="ODM94452.1"/>
    </source>
</evidence>
<feature type="region of interest" description="Disordered" evidence="1">
    <location>
        <begin position="212"/>
        <end position="231"/>
    </location>
</feature>
<dbReference type="CDD" id="cd00821">
    <property type="entry name" value="PH"/>
    <property type="match status" value="1"/>
</dbReference>
<dbReference type="Proteomes" id="UP000094527">
    <property type="component" value="Unassembled WGS sequence"/>
</dbReference>
<dbReference type="SMART" id="SM00233">
    <property type="entry name" value="PH"/>
    <property type="match status" value="1"/>
</dbReference>